<evidence type="ECO:0000256" key="9">
    <source>
        <dbReference type="SAM" id="Phobius"/>
    </source>
</evidence>
<dbReference type="Pfam" id="PF02518">
    <property type="entry name" value="HATPase_c"/>
    <property type="match status" value="1"/>
</dbReference>
<dbReference type="CDD" id="cd17546">
    <property type="entry name" value="REC_hyHK_CKI1_RcsC-like"/>
    <property type="match status" value="1"/>
</dbReference>
<dbReference type="EMBL" id="JAOQKE010000002">
    <property type="protein sequence ID" value="MCU6724283.1"/>
    <property type="molecule type" value="Genomic_DNA"/>
</dbReference>
<dbReference type="Pfam" id="PF00072">
    <property type="entry name" value="Response_reg"/>
    <property type="match status" value="1"/>
</dbReference>
<gene>
    <name evidence="12" type="ORF">OCV47_02740</name>
</gene>
<comment type="caution">
    <text evidence="12">The sequence shown here is derived from an EMBL/GenBank/DDBJ whole genome shotgun (WGS) entry which is preliminary data.</text>
</comment>
<keyword evidence="5" id="KW-0418">Kinase</keyword>
<feature type="transmembrane region" description="Helical" evidence="9">
    <location>
        <begin position="188"/>
        <end position="206"/>
    </location>
</feature>
<feature type="transmembrane region" description="Helical" evidence="9">
    <location>
        <begin position="117"/>
        <end position="134"/>
    </location>
</feature>
<dbReference type="InterPro" id="IPR003661">
    <property type="entry name" value="HisK_dim/P_dom"/>
</dbReference>
<dbReference type="SUPFAM" id="SSF47384">
    <property type="entry name" value="Homodimeric domain of signal transducing histidine kinase"/>
    <property type="match status" value="1"/>
</dbReference>
<dbReference type="Pfam" id="PF00512">
    <property type="entry name" value="HisKA"/>
    <property type="match status" value="1"/>
</dbReference>
<keyword evidence="9" id="KW-1133">Transmembrane helix</keyword>
<evidence type="ECO:0000256" key="5">
    <source>
        <dbReference type="ARBA" id="ARBA00022777"/>
    </source>
</evidence>
<feature type="transmembrane region" description="Helical" evidence="9">
    <location>
        <begin position="85"/>
        <end position="105"/>
    </location>
</feature>
<dbReference type="InterPro" id="IPR011006">
    <property type="entry name" value="CheY-like_superfamily"/>
</dbReference>
<dbReference type="PROSITE" id="PS50109">
    <property type="entry name" value="HIS_KIN"/>
    <property type="match status" value="1"/>
</dbReference>
<feature type="transmembrane region" description="Helical" evidence="9">
    <location>
        <begin position="48"/>
        <end position="65"/>
    </location>
</feature>
<dbReference type="PANTHER" id="PTHR45339:SF1">
    <property type="entry name" value="HYBRID SIGNAL TRANSDUCTION HISTIDINE KINASE J"/>
    <property type="match status" value="1"/>
</dbReference>
<evidence type="ECO:0000259" key="10">
    <source>
        <dbReference type="PROSITE" id="PS50109"/>
    </source>
</evidence>
<dbReference type="Gene3D" id="3.40.50.2300">
    <property type="match status" value="1"/>
</dbReference>
<protein>
    <recommendedName>
        <fullName evidence="3">Stage 0 sporulation protein A homolog</fullName>
        <ecNumber evidence="2">2.7.13.3</ecNumber>
    </recommendedName>
</protein>
<dbReference type="SMART" id="SM00387">
    <property type="entry name" value="HATPase_c"/>
    <property type="match status" value="1"/>
</dbReference>
<dbReference type="Gene3D" id="3.30.565.10">
    <property type="entry name" value="Histidine kinase-like ATPase, C-terminal domain"/>
    <property type="match status" value="1"/>
</dbReference>
<keyword evidence="13" id="KW-1185">Reference proteome</keyword>
<keyword evidence="4 8" id="KW-0597">Phosphoprotein</keyword>
<evidence type="ECO:0000256" key="4">
    <source>
        <dbReference type="ARBA" id="ARBA00022553"/>
    </source>
</evidence>
<evidence type="ECO:0000256" key="1">
    <source>
        <dbReference type="ARBA" id="ARBA00000085"/>
    </source>
</evidence>
<dbReference type="InterPro" id="IPR004358">
    <property type="entry name" value="Sig_transdc_His_kin-like_C"/>
</dbReference>
<keyword evidence="9" id="KW-0812">Transmembrane</keyword>
<dbReference type="SUPFAM" id="SSF55874">
    <property type="entry name" value="ATPase domain of HSP90 chaperone/DNA topoisomerase II/histidine kinase"/>
    <property type="match status" value="1"/>
</dbReference>
<dbReference type="PANTHER" id="PTHR45339">
    <property type="entry name" value="HYBRID SIGNAL TRANSDUCTION HISTIDINE KINASE J"/>
    <property type="match status" value="1"/>
</dbReference>
<evidence type="ECO:0000256" key="8">
    <source>
        <dbReference type="PROSITE-ProRule" id="PRU00169"/>
    </source>
</evidence>
<feature type="domain" description="Response regulatory" evidence="11">
    <location>
        <begin position="512"/>
        <end position="633"/>
    </location>
</feature>
<feature type="domain" description="Histidine kinase" evidence="10">
    <location>
        <begin position="268"/>
        <end position="489"/>
    </location>
</feature>
<keyword evidence="6" id="KW-0902">Two-component regulatory system</keyword>
<comment type="catalytic activity">
    <reaction evidence="1">
        <text>ATP + protein L-histidine = ADP + protein N-phospho-L-histidine.</text>
        <dbReference type="EC" id="2.7.13.3"/>
    </reaction>
</comment>
<dbReference type="CDD" id="cd00082">
    <property type="entry name" value="HisKA"/>
    <property type="match status" value="1"/>
</dbReference>
<reference evidence="12 13" key="1">
    <citation type="journal article" date="2021" name="ISME Commun">
        <title>Automated analysis of genomic sequences facilitates high-throughput and comprehensive description of bacteria.</title>
        <authorList>
            <person name="Hitch T.C.A."/>
        </authorList>
    </citation>
    <scope>NUCLEOTIDE SEQUENCE [LARGE SCALE GENOMIC DNA]</scope>
    <source>
        <strain evidence="12 13">Sanger_29</strain>
    </source>
</reference>
<feature type="transmembrane region" description="Helical" evidence="9">
    <location>
        <begin position="154"/>
        <end position="176"/>
    </location>
</feature>
<dbReference type="InterPro" id="IPR003594">
    <property type="entry name" value="HATPase_dom"/>
</dbReference>
<dbReference type="PROSITE" id="PS50110">
    <property type="entry name" value="RESPONSE_REGULATORY"/>
    <property type="match status" value="1"/>
</dbReference>
<accession>A0ABT2SII4</accession>
<dbReference type="InterPro" id="IPR036097">
    <property type="entry name" value="HisK_dim/P_sf"/>
</dbReference>
<comment type="function">
    <text evidence="7">May play the central regulatory role in sporulation. It may be an element of the effector pathway responsible for the activation of sporulation genes in response to nutritional stress. Spo0A may act in concert with spo0H (a sigma factor) to control the expression of some genes that are critical to the sporulation process.</text>
</comment>
<dbReference type="SMART" id="SM00448">
    <property type="entry name" value="REC"/>
    <property type="match status" value="1"/>
</dbReference>
<name>A0ABT2SII4_9FIRM</name>
<evidence type="ECO:0000256" key="7">
    <source>
        <dbReference type="ARBA" id="ARBA00024867"/>
    </source>
</evidence>
<dbReference type="InterPro" id="IPR005467">
    <property type="entry name" value="His_kinase_dom"/>
</dbReference>
<evidence type="ECO:0000256" key="2">
    <source>
        <dbReference type="ARBA" id="ARBA00012438"/>
    </source>
</evidence>
<evidence type="ECO:0000313" key="12">
    <source>
        <dbReference type="EMBL" id="MCU6724283.1"/>
    </source>
</evidence>
<evidence type="ECO:0000256" key="6">
    <source>
        <dbReference type="ARBA" id="ARBA00023012"/>
    </source>
</evidence>
<dbReference type="SMART" id="SM00388">
    <property type="entry name" value="HisKA"/>
    <property type="match status" value="1"/>
</dbReference>
<dbReference type="Proteomes" id="UP001652338">
    <property type="component" value="Unassembled WGS sequence"/>
</dbReference>
<evidence type="ECO:0000313" key="13">
    <source>
        <dbReference type="Proteomes" id="UP001652338"/>
    </source>
</evidence>
<dbReference type="SUPFAM" id="SSF52172">
    <property type="entry name" value="CheY-like"/>
    <property type="match status" value="1"/>
</dbReference>
<evidence type="ECO:0000259" key="11">
    <source>
        <dbReference type="PROSITE" id="PS50110"/>
    </source>
</evidence>
<organism evidence="12 13">
    <name type="scientific">Muricoprocola aceti</name>
    <dbReference type="NCBI Taxonomy" id="2981772"/>
    <lineage>
        <taxon>Bacteria</taxon>
        <taxon>Bacillati</taxon>
        <taxon>Bacillota</taxon>
        <taxon>Clostridia</taxon>
        <taxon>Lachnospirales</taxon>
        <taxon>Lachnospiraceae</taxon>
        <taxon>Muricoprocola</taxon>
    </lineage>
</organism>
<feature type="modified residue" description="4-aspartylphosphate" evidence="8">
    <location>
        <position position="564"/>
    </location>
</feature>
<evidence type="ECO:0000256" key="3">
    <source>
        <dbReference type="ARBA" id="ARBA00018672"/>
    </source>
</evidence>
<keyword evidence="5" id="KW-0808">Transferase</keyword>
<dbReference type="Gene3D" id="1.10.287.130">
    <property type="match status" value="1"/>
</dbReference>
<dbReference type="PRINTS" id="PR00344">
    <property type="entry name" value="BCTRLSENSOR"/>
</dbReference>
<keyword evidence="9" id="KW-0472">Membrane</keyword>
<dbReference type="InterPro" id="IPR036890">
    <property type="entry name" value="HATPase_C_sf"/>
</dbReference>
<dbReference type="RefSeq" id="WP_262653580.1">
    <property type="nucleotide sequence ID" value="NZ_JAOQKE010000002.1"/>
</dbReference>
<dbReference type="InterPro" id="IPR001789">
    <property type="entry name" value="Sig_transdc_resp-reg_receiver"/>
</dbReference>
<proteinExistence type="predicted"/>
<dbReference type="EC" id="2.7.13.3" evidence="2"/>
<sequence>MKAAPEEIRGIKRMWHVETDFFALAVFMVMLLKEHSLKKEKRDVPRRVFYYVLVFSILYDCIDIVSSTAQNVFTSWWAYQLSMTIYVASMPLLAAVWVAYAFVLIHKDYPLKKLYRYITYIMIPYVLYVILALSNPFTGLFFHLAADMEYSRGIFFLPAGVGSMMFYSAVGLLIVLWNWKKIDPRTNAILLIAFFVTNAIFIWVQLANPGWLIINASYAVVYIWCDITVEEQRRKELYMEINRKNEELEVAAYKAESIAHAKSEFLSRMSHDIRTPMNAIIGLTHLARDEEDLQVVREYLHNIDTSSTFLLGLINDILDMSKIENGELTLREGPFTKQEFEDSINTVIRPQMEEKEIHFVFRLSDQSTCIWVDRLRFSQIFFNLLSNAAKFTPTGGTVEFLSESLEPRGEKIGICFTIRDNGVGMSQEFIDHMYDPFSQERSALGDTVKRTGLGLPIVKNLVDAMGGEISVNSQLGKGTEFTVKLYVPVAEEEKQETEEEKDTSTEKLKGDRILLVEDNEINIYVAQIILEKAGCIVTVARNGEEAVKLFQESDIYQFDAILMDVRMPIMNGLDATRAIRRMDRPDAPEVPIIAMTADAFDEERRNTLEAGMDYHLSKPINPSILYKVLAEYIQ</sequence>